<dbReference type="RefSeq" id="WP_072714754.1">
    <property type="nucleotide sequence ID" value="NZ_FRAU01000002.1"/>
</dbReference>
<dbReference type="InterPro" id="IPR003495">
    <property type="entry name" value="CobW/HypB/UreG_nucleotide-bd"/>
</dbReference>
<dbReference type="GO" id="GO:0016151">
    <property type="term" value="F:nickel cation binding"/>
    <property type="evidence" value="ECO:0007669"/>
    <property type="project" value="InterPro"/>
</dbReference>
<dbReference type="GO" id="GO:0051604">
    <property type="term" value="P:protein maturation"/>
    <property type="evidence" value="ECO:0007669"/>
    <property type="project" value="InterPro"/>
</dbReference>
<keyword evidence="2" id="KW-0533">Nickel</keyword>
<dbReference type="PANTHER" id="PTHR30134">
    <property type="entry name" value="HYDROGENASE PROTEIN ASSEMBLY PROTEIN, NICKEL CHAPERONE"/>
    <property type="match status" value="1"/>
</dbReference>
<dbReference type="GO" id="GO:0005525">
    <property type="term" value="F:GTP binding"/>
    <property type="evidence" value="ECO:0007669"/>
    <property type="project" value="UniProtKB-KW"/>
</dbReference>
<sequence>MDPNLKIIQVARRVQADNDALARQLRQRFNTAGVHVVNLIAAPGAGKTSLICRTIEHLRDRYRIGVLEGDIAGSIDTRQVLAAGACDAVQINTGGTCHLEARMIADALQQLNLKALDLLFIENVGNLICPTHWDLGAHHTICLVSAAEGHDKPLKYPAIFARSDAVILNKIDLAPLCDFDRSSFYRHLRALTQAPVFELSCRTGEGLTPWITWLTNVL</sequence>
<dbReference type="InterPro" id="IPR027417">
    <property type="entry name" value="P-loop_NTPase"/>
</dbReference>
<reference evidence="10" key="1">
    <citation type="submission" date="2016-11" db="EMBL/GenBank/DDBJ databases">
        <authorList>
            <person name="Varghese N."/>
            <person name="Submissions S."/>
        </authorList>
    </citation>
    <scope>NUCLEOTIDE SEQUENCE [LARGE SCALE GENOMIC DNA]</scope>
    <source>
        <strain evidence="10">DSM 22212</strain>
    </source>
</reference>
<dbReference type="GO" id="GO:0003924">
    <property type="term" value="F:GTPase activity"/>
    <property type="evidence" value="ECO:0007669"/>
    <property type="project" value="InterPro"/>
</dbReference>
<keyword evidence="6" id="KW-0862">Zinc</keyword>
<organism evidence="9 10">
    <name type="scientific">Rhodothermus profundi</name>
    <dbReference type="NCBI Taxonomy" id="633813"/>
    <lineage>
        <taxon>Bacteria</taxon>
        <taxon>Pseudomonadati</taxon>
        <taxon>Rhodothermota</taxon>
        <taxon>Rhodothermia</taxon>
        <taxon>Rhodothermales</taxon>
        <taxon>Rhodothermaceae</taxon>
        <taxon>Rhodothermus</taxon>
    </lineage>
</organism>
<keyword evidence="4" id="KW-0547">Nucleotide-binding</keyword>
<protein>
    <submittedName>
        <fullName evidence="9">Hydrogenase nickel incorporation protein HypB</fullName>
    </submittedName>
</protein>
<evidence type="ECO:0000313" key="9">
    <source>
        <dbReference type="EMBL" id="SHK33110.1"/>
    </source>
</evidence>
<evidence type="ECO:0000256" key="7">
    <source>
        <dbReference type="ARBA" id="ARBA00023134"/>
    </source>
</evidence>
<evidence type="ECO:0000256" key="4">
    <source>
        <dbReference type="ARBA" id="ARBA00022741"/>
    </source>
</evidence>
<evidence type="ECO:0000256" key="6">
    <source>
        <dbReference type="ARBA" id="ARBA00022833"/>
    </source>
</evidence>
<dbReference type="AlphaFoldDB" id="A0A1M6RL09"/>
<evidence type="ECO:0000256" key="2">
    <source>
        <dbReference type="ARBA" id="ARBA00022596"/>
    </source>
</evidence>
<dbReference type="Gene3D" id="3.40.50.300">
    <property type="entry name" value="P-loop containing nucleotide triphosphate hydrolases"/>
    <property type="match status" value="1"/>
</dbReference>
<proteinExistence type="inferred from homology"/>
<accession>A0A1M6RL09</accession>
<evidence type="ECO:0000256" key="1">
    <source>
        <dbReference type="ARBA" id="ARBA00006211"/>
    </source>
</evidence>
<dbReference type="OrthoDB" id="9802035at2"/>
<dbReference type="NCBIfam" id="TIGR00073">
    <property type="entry name" value="hypB"/>
    <property type="match status" value="1"/>
</dbReference>
<evidence type="ECO:0000256" key="3">
    <source>
        <dbReference type="ARBA" id="ARBA00022723"/>
    </source>
</evidence>
<feature type="domain" description="CobW/HypB/UreG nucleotide-binding" evidence="8">
    <location>
        <begin position="37"/>
        <end position="177"/>
    </location>
</feature>
<keyword evidence="3" id="KW-0479">Metal-binding</keyword>
<keyword evidence="7" id="KW-0342">GTP-binding</keyword>
<name>A0A1M6RL09_9BACT</name>
<dbReference type="EMBL" id="FRAU01000002">
    <property type="protein sequence ID" value="SHK33110.1"/>
    <property type="molecule type" value="Genomic_DNA"/>
</dbReference>
<keyword evidence="10" id="KW-1185">Reference proteome</keyword>
<dbReference type="SUPFAM" id="SSF52540">
    <property type="entry name" value="P-loop containing nucleoside triphosphate hydrolases"/>
    <property type="match status" value="1"/>
</dbReference>
<dbReference type="GO" id="GO:0008270">
    <property type="term" value="F:zinc ion binding"/>
    <property type="evidence" value="ECO:0007669"/>
    <property type="project" value="TreeGrafter"/>
</dbReference>
<evidence type="ECO:0000313" key="10">
    <source>
        <dbReference type="Proteomes" id="UP000185812"/>
    </source>
</evidence>
<comment type="similarity">
    <text evidence="1">Belongs to the SIMIBI class G3E GTPase family. HypB/HupM subfamily.</text>
</comment>
<evidence type="ECO:0000256" key="5">
    <source>
        <dbReference type="ARBA" id="ARBA00022801"/>
    </source>
</evidence>
<dbReference type="Pfam" id="PF02492">
    <property type="entry name" value="cobW"/>
    <property type="match status" value="1"/>
</dbReference>
<dbReference type="PANTHER" id="PTHR30134:SF2">
    <property type="entry name" value="HYDROGENASE MATURATION FACTOR HYPB"/>
    <property type="match status" value="1"/>
</dbReference>
<evidence type="ECO:0000259" key="8">
    <source>
        <dbReference type="Pfam" id="PF02492"/>
    </source>
</evidence>
<dbReference type="Proteomes" id="UP000185812">
    <property type="component" value="Unassembled WGS sequence"/>
</dbReference>
<gene>
    <name evidence="9" type="ORF">SAMN04488087_0888</name>
</gene>
<dbReference type="PIRSF" id="PIRSF005624">
    <property type="entry name" value="Ni-bind_GTPase"/>
    <property type="match status" value="1"/>
</dbReference>
<dbReference type="STRING" id="633813.SAMN04488087_0888"/>
<dbReference type="InterPro" id="IPR004392">
    <property type="entry name" value="Hyd_mat_HypB"/>
</dbReference>
<keyword evidence="5" id="KW-0378">Hydrolase</keyword>